<name>A0A4V1P488_9BRAD</name>
<organism evidence="1 2">
    <name type="scientific">Bradyrhizobium betae</name>
    <dbReference type="NCBI Taxonomy" id="244734"/>
    <lineage>
        <taxon>Bacteria</taxon>
        <taxon>Pseudomonadati</taxon>
        <taxon>Pseudomonadota</taxon>
        <taxon>Alphaproteobacteria</taxon>
        <taxon>Hyphomicrobiales</taxon>
        <taxon>Nitrobacteraceae</taxon>
        <taxon>Bradyrhizobium</taxon>
    </lineage>
</organism>
<evidence type="ECO:0000313" key="2">
    <source>
        <dbReference type="Proteomes" id="UP000290819"/>
    </source>
</evidence>
<evidence type="ECO:0000313" key="1">
    <source>
        <dbReference type="EMBL" id="RXT36742.1"/>
    </source>
</evidence>
<proteinExistence type="predicted"/>
<comment type="caution">
    <text evidence="1">The sequence shown here is derived from an EMBL/GenBank/DDBJ whole genome shotgun (WGS) entry which is preliminary data.</text>
</comment>
<dbReference type="AlphaFoldDB" id="A0A4V1P488"/>
<gene>
    <name evidence="1" type="ORF">B5V03_34495</name>
</gene>
<keyword evidence="2" id="KW-1185">Reference proteome</keyword>
<reference evidence="1 2" key="1">
    <citation type="submission" date="2017-03" db="EMBL/GenBank/DDBJ databases">
        <authorList>
            <person name="Safronova V.I."/>
            <person name="Sazanova A.L."/>
            <person name="Chirak E.R."/>
        </authorList>
    </citation>
    <scope>NUCLEOTIDE SEQUENCE [LARGE SCALE GENOMIC DNA]</scope>
    <source>
        <strain evidence="1 2">Opo-243</strain>
    </source>
</reference>
<dbReference type="EMBL" id="MZXW01000050">
    <property type="protein sequence ID" value="RXT36742.1"/>
    <property type="molecule type" value="Genomic_DNA"/>
</dbReference>
<accession>A0A4V1P488</accession>
<protein>
    <submittedName>
        <fullName evidence="1">Uncharacterized protein</fullName>
    </submittedName>
</protein>
<sequence>MSSAGGFVPGRLWGLWELMQKYSVGELVDLQSFVVSFGSMMRHNPHGIHVDTQQLENMRAKFSRYADLVSALELPISKNAAKRLLASLNEGDPAPAGDGLIFNGQKKLNLMANTDRLTDLLGEEMGAKLFVMLSPRMADTFEQTDPLFGNEVEAKFPRAAEDISEAGKCLAFGRATAAVFHLMRALESATQAIADKIGATVRDSNGKGLPWGVIADNMRPKIDAMTKGSDEQIKWYRVQHDLVVVNRAWRVPTNHPKETYTPEQAEEVFDATRAFMKELAPLV</sequence>
<dbReference type="Proteomes" id="UP000290819">
    <property type="component" value="Unassembled WGS sequence"/>
</dbReference>